<protein>
    <submittedName>
        <fullName evidence="2">Uncharacterized protein</fullName>
    </submittedName>
</protein>
<name>A0AAJ2BSV2_9PSED</name>
<evidence type="ECO:0000256" key="1">
    <source>
        <dbReference type="SAM" id="MobiDB-lite"/>
    </source>
</evidence>
<proteinExistence type="predicted"/>
<dbReference type="AlphaFoldDB" id="A0AAJ2BSV2"/>
<comment type="caution">
    <text evidence="2">The sequence shown here is derived from an EMBL/GenBank/DDBJ whole genome shotgun (WGS) entry which is preliminary data.</text>
</comment>
<organism evidence="2 3">
    <name type="scientific">Pseudomonas oryzihabitans</name>
    <dbReference type="NCBI Taxonomy" id="47885"/>
    <lineage>
        <taxon>Bacteria</taxon>
        <taxon>Pseudomonadati</taxon>
        <taxon>Pseudomonadota</taxon>
        <taxon>Gammaproteobacteria</taxon>
        <taxon>Pseudomonadales</taxon>
        <taxon>Pseudomonadaceae</taxon>
        <taxon>Pseudomonas</taxon>
    </lineage>
</organism>
<evidence type="ECO:0000313" key="3">
    <source>
        <dbReference type="Proteomes" id="UP001268036"/>
    </source>
</evidence>
<accession>A0AAJ2BSV2</accession>
<evidence type="ECO:0000313" key="2">
    <source>
        <dbReference type="EMBL" id="MDR6232358.1"/>
    </source>
</evidence>
<feature type="region of interest" description="Disordered" evidence="1">
    <location>
        <begin position="93"/>
        <end position="117"/>
    </location>
</feature>
<gene>
    <name evidence="2" type="ORF">QE440_000099</name>
</gene>
<reference evidence="2" key="1">
    <citation type="submission" date="2023-08" db="EMBL/GenBank/DDBJ databases">
        <title>Functional and genomic diversity of the sorghum phyllosphere microbiome.</title>
        <authorList>
            <person name="Shade A."/>
        </authorList>
    </citation>
    <scope>NUCLEOTIDE SEQUENCE</scope>
    <source>
        <strain evidence="2">SORGH_AS_0201</strain>
    </source>
</reference>
<dbReference type="RefSeq" id="WP_309754116.1">
    <property type="nucleotide sequence ID" value="NZ_JAVJAF010000001.1"/>
</dbReference>
<dbReference type="Proteomes" id="UP001268036">
    <property type="component" value="Unassembled WGS sequence"/>
</dbReference>
<feature type="compositionally biased region" description="Basic and acidic residues" evidence="1">
    <location>
        <begin position="103"/>
        <end position="117"/>
    </location>
</feature>
<sequence length="117" mass="12981">MTVNNNARCINSYLIQTIHRCNFLLIYKAPSRKRLDLIARRLRAAMAINGDDGLTLNQVNLLLAKAYSAATARKFELAGRKANPSWRTEPLIPDPGAFGMDAHPQESTDTLERGVDA</sequence>
<dbReference type="EMBL" id="JAVJAF010000001">
    <property type="protein sequence ID" value="MDR6232358.1"/>
    <property type="molecule type" value="Genomic_DNA"/>
</dbReference>